<dbReference type="Proteomes" id="UP000248423">
    <property type="component" value="Unassembled WGS sequence"/>
</dbReference>
<feature type="non-terminal residue" evidence="3">
    <location>
        <position position="77"/>
    </location>
</feature>
<proteinExistence type="predicted"/>
<evidence type="ECO:0000313" key="3">
    <source>
        <dbReference type="EMBL" id="PYI01278.1"/>
    </source>
</evidence>
<dbReference type="AlphaFoldDB" id="A0A319E431"/>
<organism evidence="3 4">
    <name type="scientific">Aspergillus sclerotiicarbonarius (strain CBS 121057 / IBT 28362)</name>
    <dbReference type="NCBI Taxonomy" id="1448318"/>
    <lineage>
        <taxon>Eukaryota</taxon>
        <taxon>Fungi</taxon>
        <taxon>Dikarya</taxon>
        <taxon>Ascomycota</taxon>
        <taxon>Pezizomycotina</taxon>
        <taxon>Eurotiomycetes</taxon>
        <taxon>Eurotiomycetidae</taxon>
        <taxon>Eurotiales</taxon>
        <taxon>Aspergillaceae</taxon>
        <taxon>Aspergillus</taxon>
        <taxon>Aspergillus subgen. Circumdati</taxon>
    </lineage>
</organism>
<gene>
    <name evidence="3" type="ORF">BO78DRAFT_433743</name>
</gene>
<keyword evidence="1" id="KW-0175">Coiled coil</keyword>
<dbReference type="PROSITE" id="PS50017">
    <property type="entry name" value="DEATH_DOMAIN"/>
    <property type="match status" value="1"/>
</dbReference>
<keyword evidence="4" id="KW-1185">Reference proteome</keyword>
<evidence type="ECO:0000313" key="4">
    <source>
        <dbReference type="Proteomes" id="UP000248423"/>
    </source>
</evidence>
<protein>
    <recommendedName>
        <fullName evidence="2">Death domain-containing protein</fullName>
    </recommendedName>
</protein>
<sequence length="77" mass="8953">MGPEEITPEDAEAAAKEQKRRELTEKMFILEDELSDLAVKKEEAEEERREVVEAWRRREGELAAADEVVRVLEEALR</sequence>
<dbReference type="GO" id="GO:0007165">
    <property type="term" value="P:signal transduction"/>
    <property type="evidence" value="ECO:0007669"/>
    <property type="project" value="InterPro"/>
</dbReference>
<dbReference type="EMBL" id="KZ826419">
    <property type="protein sequence ID" value="PYI01278.1"/>
    <property type="molecule type" value="Genomic_DNA"/>
</dbReference>
<feature type="coiled-coil region" evidence="1">
    <location>
        <begin position="13"/>
        <end position="54"/>
    </location>
</feature>
<evidence type="ECO:0000256" key="1">
    <source>
        <dbReference type="SAM" id="Coils"/>
    </source>
</evidence>
<reference evidence="3 4" key="1">
    <citation type="submission" date="2018-02" db="EMBL/GenBank/DDBJ databases">
        <title>The genomes of Aspergillus section Nigri reveals drivers in fungal speciation.</title>
        <authorList>
            <consortium name="DOE Joint Genome Institute"/>
            <person name="Vesth T.C."/>
            <person name="Nybo J."/>
            <person name="Theobald S."/>
            <person name="Brandl J."/>
            <person name="Frisvad J.C."/>
            <person name="Nielsen K.F."/>
            <person name="Lyhne E.K."/>
            <person name="Kogle M.E."/>
            <person name="Kuo A."/>
            <person name="Riley R."/>
            <person name="Clum A."/>
            <person name="Nolan M."/>
            <person name="Lipzen A."/>
            <person name="Salamov A."/>
            <person name="Henrissat B."/>
            <person name="Wiebenga A."/>
            <person name="De vries R.P."/>
            <person name="Grigoriev I.V."/>
            <person name="Mortensen U.H."/>
            <person name="Andersen M.R."/>
            <person name="Baker S.E."/>
        </authorList>
    </citation>
    <scope>NUCLEOTIDE SEQUENCE [LARGE SCALE GENOMIC DNA]</scope>
    <source>
        <strain evidence="3 4">CBS 121057</strain>
    </source>
</reference>
<accession>A0A319E431</accession>
<dbReference type="InterPro" id="IPR000488">
    <property type="entry name" value="Death_dom"/>
</dbReference>
<feature type="domain" description="Death" evidence="2">
    <location>
        <begin position="21"/>
        <end position="77"/>
    </location>
</feature>
<dbReference type="VEuPathDB" id="FungiDB:BO78DRAFT_433743"/>
<evidence type="ECO:0000259" key="2">
    <source>
        <dbReference type="PROSITE" id="PS50017"/>
    </source>
</evidence>
<name>A0A319E431_ASPSB</name>